<feature type="compositionally biased region" description="Basic and acidic residues" evidence="1">
    <location>
        <begin position="94"/>
        <end position="131"/>
    </location>
</feature>
<dbReference type="EMBL" id="JASSZA010000021">
    <property type="protein sequence ID" value="KAK2085710.1"/>
    <property type="molecule type" value="Genomic_DNA"/>
</dbReference>
<proteinExistence type="predicted"/>
<keyword evidence="3" id="KW-1185">Reference proteome</keyword>
<evidence type="ECO:0000256" key="1">
    <source>
        <dbReference type="SAM" id="MobiDB-lite"/>
    </source>
</evidence>
<protein>
    <submittedName>
        <fullName evidence="2">Uncharacterized protein</fullName>
    </submittedName>
</protein>
<sequence>MGDALELRGLTAWLQGARGQDVAPGGAGAPVSGCLAAGWGSVLSGELHLRAGRDPACPVKLACRLASLSPVVIDGAVTRSRRGEDPAGTRSRRGKDGTVTRSRRGEDGAVTRSRRGEDPAGTRSRRGEDPAGTRSWPAVGRMAL</sequence>
<feature type="region of interest" description="Disordered" evidence="1">
    <location>
        <begin position="74"/>
        <end position="144"/>
    </location>
</feature>
<evidence type="ECO:0000313" key="3">
    <source>
        <dbReference type="Proteomes" id="UP001266305"/>
    </source>
</evidence>
<organism evidence="2 3">
    <name type="scientific">Saguinus oedipus</name>
    <name type="common">Cotton-top tamarin</name>
    <name type="synonym">Oedipomidas oedipus</name>
    <dbReference type="NCBI Taxonomy" id="9490"/>
    <lineage>
        <taxon>Eukaryota</taxon>
        <taxon>Metazoa</taxon>
        <taxon>Chordata</taxon>
        <taxon>Craniata</taxon>
        <taxon>Vertebrata</taxon>
        <taxon>Euteleostomi</taxon>
        <taxon>Mammalia</taxon>
        <taxon>Eutheria</taxon>
        <taxon>Euarchontoglires</taxon>
        <taxon>Primates</taxon>
        <taxon>Haplorrhini</taxon>
        <taxon>Platyrrhini</taxon>
        <taxon>Cebidae</taxon>
        <taxon>Callitrichinae</taxon>
        <taxon>Saguinus</taxon>
    </lineage>
</organism>
<accession>A0ABQ9TMC1</accession>
<name>A0ABQ9TMC1_SAGOE</name>
<evidence type="ECO:0000313" key="2">
    <source>
        <dbReference type="EMBL" id="KAK2085710.1"/>
    </source>
</evidence>
<gene>
    <name evidence="2" type="ORF">P7K49_037010</name>
</gene>
<dbReference type="Proteomes" id="UP001266305">
    <property type="component" value="Unassembled WGS sequence"/>
</dbReference>
<comment type="caution">
    <text evidence="2">The sequence shown here is derived from an EMBL/GenBank/DDBJ whole genome shotgun (WGS) entry which is preliminary data.</text>
</comment>
<reference evidence="2 3" key="1">
    <citation type="submission" date="2023-05" db="EMBL/GenBank/DDBJ databases">
        <title>B98-5 Cell Line De Novo Hybrid Assembly: An Optical Mapping Approach.</title>
        <authorList>
            <person name="Kananen K."/>
            <person name="Auerbach J.A."/>
            <person name="Kautto E."/>
            <person name="Blachly J.S."/>
        </authorList>
    </citation>
    <scope>NUCLEOTIDE SEQUENCE [LARGE SCALE GENOMIC DNA]</scope>
    <source>
        <strain evidence="2">B95-8</strain>
        <tissue evidence="2">Cell line</tissue>
    </source>
</reference>